<evidence type="ECO:0000256" key="1">
    <source>
        <dbReference type="SAM" id="Phobius"/>
    </source>
</evidence>
<keyword evidence="1" id="KW-0472">Membrane</keyword>
<dbReference type="Proteomes" id="UP001158576">
    <property type="component" value="Chromosome 2"/>
</dbReference>
<protein>
    <submittedName>
        <fullName evidence="2">Oidioi.mRNA.OKI2018_I69.chr2.g3955.t1.cds</fullName>
    </submittedName>
</protein>
<keyword evidence="1" id="KW-1133">Transmembrane helix</keyword>
<gene>
    <name evidence="2" type="ORF">OKIOD_LOCUS12720</name>
</gene>
<keyword evidence="3" id="KW-1185">Reference proteome</keyword>
<accession>A0ABN7T1A0</accession>
<reference evidence="2 3" key="1">
    <citation type="submission" date="2021-04" db="EMBL/GenBank/DDBJ databases">
        <authorList>
            <person name="Bliznina A."/>
        </authorList>
    </citation>
    <scope>NUCLEOTIDE SEQUENCE [LARGE SCALE GENOMIC DNA]</scope>
</reference>
<evidence type="ECO:0000313" key="2">
    <source>
        <dbReference type="EMBL" id="CAG5109410.1"/>
    </source>
</evidence>
<proteinExistence type="predicted"/>
<organism evidence="2 3">
    <name type="scientific">Oikopleura dioica</name>
    <name type="common">Tunicate</name>
    <dbReference type="NCBI Taxonomy" id="34765"/>
    <lineage>
        <taxon>Eukaryota</taxon>
        <taxon>Metazoa</taxon>
        <taxon>Chordata</taxon>
        <taxon>Tunicata</taxon>
        <taxon>Appendicularia</taxon>
        <taxon>Copelata</taxon>
        <taxon>Oikopleuridae</taxon>
        <taxon>Oikopleura</taxon>
    </lineage>
</organism>
<feature type="transmembrane region" description="Helical" evidence="1">
    <location>
        <begin position="55"/>
        <end position="73"/>
    </location>
</feature>
<dbReference type="EMBL" id="OU015567">
    <property type="protein sequence ID" value="CAG5109410.1"/>
    <property type="molecule type" value="Genomic_DNA"/>
</dbReference>
<keyword evidence="1" id="KW-0812">Transmembrane</keyword>
<feature type="transmembrane region" description="Helical" evidence="1">
    <location>
        <begin position="85"/>
        <end position="107"/>
    </location>
</feature>
<name>A0ABN7T1A0_OIKDI</name>
<sequence length="271" mass="31375">MFESLIEAAPQLFMQLYIITICRDVENDLKTDERNITIVSDDTDYSEKLYCKEYGYDWISILSIMFSYIVLSSRNYSRSVLFQRVYFFIMLLVQNFTRMTILVLALFKLREEYDSIGFLLFFGPLGIHCKPSLQPWEKVRARRYCAAPEGSEAGLINWTEVATFVGGEKETDAVLIGMNKCQKELKEKVMGKPSTSNPARVEELMNIAIKRQVCVRAIKRGHFDALPCKEECEEVLKAFKRKSETIKVTGKEKKKLKFWTKVCLTKQAAIF</sequence>
<evidence type="ECO:0000313" key="3">
    <source>
        <dbReference type="Proteomes" id="UP001158576"/>
    </source>
</evidence>